<reference evidence="3" key="1">
    <citation type="journal article" date="2019" name="Int. J. Syst. Evol. Microbiol.">
        <title>The Global Catalogue of Microorganisms (GCM) 10K type strain sequencing project: providing services to taxonomists for standard genome sequencing and annotation.</title>
        <authorList>
            <consortium name="The Broad Institute Genomics Platform"/>
            <consortium name="The Broad Institute Genome Sequencing Center for Infectious Disease"/>
            <person name="Wu L."/>
            <person name="Ma J."/>
        </authorList>
    </citation>
    <scope>NUCLEOTIDE SEQUENCE [LARGE SCALE GENOMIC DNA]</scope>
    <source>
        <strain evidence="3">JCM 30346</strain>
    </source>
</reference>
<dbReference type="Pfam" id="PF11716">
    <property type="entry name" value="MDMPI_N"/>
    <property type="match status" value="1"/>
</dbReference>
<evidence type="ECO:0000313" key="3">
    <source>
        <dbReference type="Proteomes" id="UP001596137"/>
    </source>
</evidence>
<keyword evidence="2" id="KW-0413">Isomerase</keyword>
<gene>
    <name evidence="2" type="ORF">ACFP1K_10325</name>
</gene>
<dbReference type="RefSeq" id="WP_380749704.1">
    <property type="nucleotide sequence ID" value="NZ_JBHSRF010000010.1"/>
</dbReference>
<evidence type="ECO:0000313" key="2">
    <source>
        <dbReference type="EMBL" id="MFC6081557.1"/>
    </source>
</evidence>
<dbReference type="InterPro" id="IPR017517">
    <property type="entry name" value="Maleyloyr_isom"/>
</dbReference>
<dbReference type="SUPFAM" id="SSF109854">
    <property type="entry name" value="DinB/YfiT-like putative metalloenzymes"/>
    <property type="match status" value="1"/>
</dbReference>
<feature type="domain" description="Mycothiol-dependent maleylpyruvate isomerase metal-binding" evidence="1">
    <location>
        <begin position="19"/>
        <end position="139"/>
    </location>
</feature>
<evidence type="ECO:0000259" key="1">
    <source>
        <dbReference type="Pfam" id="PF11716"/>
    </source>
</evidence>
<dbReference type="InterPro" id="IPR024344">
    <property type="entry name" value="MDMPI_metal-binding"/>
</dbReference>
<name>A0ABW1NFP0_9ACTN</name>
<proteinExistence type="predicted"/>
<dbReference type="InterPro" id="IPR034660">
    <property type="entry name" value="DinB/YfiT-like"/>
</dbReference>
<comment type="caution">
    <text evidence="2">The sequence shown here is derived from an EMBL/GenBank/DDBJ whole genome shotgun (WGS) entry which is preliminary data.</text>
</comment>
<dbReference type="EMBL" id="JBHSRF010000010">
    <property type="protein sequence ID" value="MFC6081557.1"/>
    <property type="molecule type" value="Genomic_DNA"/>
</dbReference>
<keyword evidence="3" id="KW-1185">Reference proteome</keyword>
<protein>
    <submittedName>
        <fullName evidence="2">Maleylpyruvate isomerase family mycothiol-dependent enzyme</fullName>
    </submittedName>
</protein>
<dbReference type="Proteomes" id="UP001596137">
    <property type="component" value="Unassembled WGS sequence"/>
</dbReference>
<accession>A0ABW1NFP0</accession>
<organism evidence="2 3">
    <name type="scientific">Sphaerisporangium aureirubrum</name>
    <dbReference type="NCBI Taxonomy" id="1544736"/>
    <lineage>
        <taxon>Bacteria</taxon>
        <taxon>Bacillati</taxon>
        <taxon>Actinomycetota</taxon>
        <taxon>Actinomycetes</taxon>
        <taxon>Streptosporangiales</taxon>
        <taxon>Streptosporangiaceae</taxon>
        <taxon>Sphaerisporangium</taxon>
    </lineage>
</organism>
<dbReference type="NCBIfam" id="TIGR03083">
    <property type="entry name" value="maleylpyruvate isomerase family mycothiol-dependent enzyme"/>
    <property type="match status" value="1"/>
</dbReference>
<sequence>MNLLSNPPRGAQIAVGVGRAYADFASLAEGLTPEQWRLPTRCAGWQVRDIAGHITGLAKDIADGFGGTRTGDQQAAALRDREPAELVKPLRLAAGSIVDLLNGLEEPSWQKPGPVPGLTIEQSAIRLWHDLFIHTDDVRTALGLPSDRGPGLGASLDDVLRRLQDDGFGPARFVLTGVDGGGPQEIRFGRAGPRTPVVTIDALDFLMVSTGRTDPASVGFGREINIYRE</sequence>
<dbReference type="Gene3D" id="1.20.120.450">
    <property type="entry name" value="dinb family like domain"/>
    <property type="match status" value="1"/>
</dbReference>
<dbReference type="GO" id="GO:0016853">
    <property type="term" value="F:isomerase activity"/>
    <property type="evidence" value="ECO:0007669"/>
    <property type="project" value="UniProtKB-KW"/>
</dbReference>